<evidence type="ECO:0000313" key="1">
    <source>
        <dbReference type="EMBL" id="CAD0338937.1"/>
    </source>
</evidence>
<evidence type="ECO:0000313" key="2">
    <source>
        <dbReference type="Proteomes" id="UP000515406"/>
    </source>
</evidence>
<sequence>MITAAHIRAAASDGIRLGRQAKASGHTPSAGIKTCGEGTADTQCLRARVATICALARTFDRGNRMRPIAMVDVSVGEPLRLSRLLNLHRLDAEFSAVAVCGGRSERSVWHGRDDCSARFKTVSTRDQDLRTQSLQLPDELWDFLWTGSVILGVKLRDQGTPCDDSLPVRVVSIFCTTGFFERGDRLHLVTVIDEGSRVPVTIGWRSTCHGVDPEFTEVAMTAGAARRVVRHAADCATAFRERELPAVSLAGSRAADLFACVVSVDAGVDTLQLVCTPATDGRCLQSRPIEVLGPSRINDPVDQAVVRRSKDVGGGTPLSTNPILRSGHAEICAPLSITHCHRPHASANARSLRDGLSTSRASGPMRCEKKRIFLFHPRPNERIGRSAFQLAHASPFGSTSGLLTKLGKEVARG</sequence>
<organism evidence="1 2">
    <name type="scientific">Xanthomonas hortorum pv. vitians</name>
    <dbReference type="NCBI Taxonomy" id="83224"/>
    <lineage>
        <taxon>Bacteria</taxon>
        <taxon>Pseudomonadati</taxon>
        <taxon>Pseudomonadota</taxon>
        <taxon>Gammaproteobacteria</taxon>
        <taxon>Lysobacterales</taxon>
        <taxon>Lysobacteraceae</taxon>
        <taxon>Xanthomonas</taxon>
    </lineage>
</organism>
<name>A0A6V7DQX3_9XANT</name>
<gene>
    <name evidence="1" type="ORF">CFBP498_26280</name>
</gene>
<dbReference type="Proteomes" id="UP000515406">
    <property type="component" value="Chromosome"/>
</dbReference>
<protein>
    <submittedName>
        <fullName evidence="1">Uncharacterized protein</fullName>
    </submittedName>
</protein>
<proteinExistence type="predicted"/>
<dbReference type="EMBL" id="LR828257">
    <property type="protein sequence ID" value="CAD0338943.1"/>
    <property type="molecule type" value="Genomic_DNA"/>
</dbReference>
<accession>A0A6V7DQX3</accession>
<reference evidence="1 2" key="1">
    <citation type="submission" date="2020-07" db="EMBL/GenBank/DDBJ databases">
        <authorList>
            <person name="Pothier F. J."/>
        </authorList>
    </citation>
    <scope>NUCLEOTIDE SEQUENCE [LARGE SCALE GENOMIC DNA]</scope>
    <source>
        <strain evidence="1 2">CFBP 498</strain>
    </source>
</reference>
<dbReference type="AlphaFoldDB" id="A0A6V7DQX3"/>
<dbReference type="EMBL" id="LR828257">
    <property type="protein sequence ID" value="CAD0338937.1"/>
    <property type="molecule type" value="Genomic_DNA"/>
</dbReference>
<keyword evidence="2" id="KW-1185">Reference proteome</keyword>